<gene>
    <name evidence="1" type="ORF">L2E82_27590</name>
</gene>
<dbReference type="EMBL" id="CM042013">
    <property type="protein sequence ID" value="KAI3737583.1"/>
    <property type="molecule type" value="Genomic_DNA"/>
</dbReference>
<sequence length="147" mass="16364">MVCEGFSDGDIKVVFDLSSEELPPLARNMDLVKAGVANQTTMLKGETEDIGKLLYKTMMTKLLKGLRLASDVLGIIASVGLGTKLQAILIKMALEITERHVVVQGIPLVQASDKYFWFSKPHLILHLTHFALFQVTYPLYFCPIELI</sequence>
<accession>A0ACB9CTT9</accession>
<dbReference type="Proteomes" id="UP001055811">
    <property type="component" value="Linkage Group LG05"/>
</dbReference>
<evidence type="ECO:0000313" key="2">
    <source>
        <dbReference type="Proteomes" id="UP001055811"/>
    </source>
</evidence>
<name>A0ACB9CTT9_CICIN</name>
<keyword evidence="2" id="KW-1185">Reference proteome</keyword>
<reference evidence="2" key="1">
    <citation type="journal article" date="2022" name="Mol. Ecol. Resour.">
        <title>The genomes of chicory, endive, great burdock and yacon provide insights into Asteraceae palaeo-polyploidization history and plant inulin production.</title>
        <authorList>
            <person name="Fan W."/>
            <person name="Wang S."/>
            <person name="Wang H."/>
            <person name="Wang A."/>
            <person name="Jiang F."/>
            <person name="Liu H."/>
            <person name="Zhao H."/>
            <person name="Xu D."/>
            <person name="Zhang Y."/>
        </authorList>
    </citation>
    <scope>NUCLEOTIDE SEQUENCE [LARGE SCALE GENOMIC DNA]</scope>
    <source>
        <strain evidence="2">cv. Punajuju</strain>
    </source>
</reference>
<protein>
    <submittedName>
        <fullName evidence="1">Uncharacterized protein</fullName>
    </submittedName>
</protein>
<evidence type="ECO:0000313" key="1">
    <source>
        <dbReference type="EMBL" id="KAI3737583.1"/>
    </source>
</evidence>
<comment type="caution">
    <text evidence="1">The sequence shown here is derived from an EMBL/GenBank/DDBJ whole genome shotgun (WGS) entry which is preliminary data.</text>
</comment>
<organism evidence="1 2">
    <name type="scientific">Cichorium intybus</name>
    <name type="common">Chicory</name>
    <dbReference type="NCBI Taxonomy" id="13427"/>
    <lineage>
        <taxon>Eukaryota</taxon>
        <taxon>Viridiplantae</taxon>
        <taxon>Streptophyta</taxon>
        <taxon>Embryophyta</taxon>
        <taxon>Tracheophyta</taxon>
        <taxon>Spermatophyta</taxon>
        <taxon>Magnoliopsida</taxon>
        <taxon>eudicotyledons</taxon>
        <taxon>Gunneridae</taxon>
        <taxon>Pentapetalae</taxon>
        <taxon>asterids</taxon>
        <taxon>campanulids</taxon>
        <taxon>Asterales</taxon>
        <taxon>Asteraceae</taxon>
        <taxon>Cichorioideae</taxon>
        <taxon>Cichorieae</taxon>
        <taxon>Cichoriinae</taxon>
        <taxon>Cichorium</taxon>
    </lineage>
</organism>
<reference evidence="1 2" key="2">
    <citation type="journal article" date="2022" name="Mol. Ecol. Resour.">
        <title>The genomes of chicory, endive, great burdock and yacon provide insights into Asteraceae paleo-polyploidization history and plant inulin production.</title>
        <authorList>
            <person name="Fan W."/>
            <person name="Wang S."/>
            <person name="Wang H."/>
            <person name="Wang A."/>
            <person name="Jiang F."/>
            <person name="Liu H."/>
            <person name="Zhao H."/>
            <person name="Xu D."/>
            <person name="Zhang Y."/>
        </authorList>
    </citation>
    <scope>NUCLEOTIDE SEQUENCE [LARGE SCALE GENOMIC DNA]</scope>
    <source>
        <strain evidence="2">cv. Punajuju</strain>
        <tissue evidence="1">Leaves</tissue>
    </source>
</reference>
<proteinExistence type="predicted"/>